<comment type="subcellular location">
    <subcellularLocation>
        <location evidence="2">Cell membrane</location>
        <topology evidence="2">Lipid-anchor</topology>
    </subcellularLocation>
</comment>
<keyword evidence="2" id="KW-1134">Transmembrane beta strand</keyword>
<proteinExistence type="inferred from homology"/>
<feature type="signal peptide" evidence="2">
    <location>
        <begin position="1"/>
        <end position="21"/>
    </location>
</feature>
<dbReference type="SUPFAM" id="SSF56954">
    <property type="entry name" value="Outer membrane efflux proteins (OEP)"/>
    <property type="match status" value="1"/>
</dbReference>
<reference evidence="3 4" key="1">
    <citation type="submission" date="2020-08" db="EMBL/GenBank/DDBJ databases">
        <title>Exploring microbial biodiversity for novel pathways involved in the catabolism of aromatic compounds derived from lignin.</title>
        <authorList>
            <person name="Elkins J."/>
        </authorList>
    </citation>
    <scope>NUCLEOTIDE SEQUENCE [LARGE SCALE GENOMIC DNA]</scope>
    <source>
        <strain evidence="3 4">B1D3A</strain>
    </source>
</reference>
<dbReference type="EMBL" id="JACHKA010000001">
    <property type="protein sequence ID" value="MBB5987510.1"/>
    <property type="molecule type" value="Genomic_DNA"/>
</dbReference>
<keyword evidence="2" id="KW-0732">Signal</keyword>
<keyword evidence="2" id="KW-0812">Transmembrane</keyword>
<keyword evidence="2" id="KW-0564">Palmitate</keyword>
<dbReference type="PANTHER" id="PTHR30203">
    <property type="entry name" value="OUTER MEMBRANE CATION EFFLUX PROTEIN"/>
    <property type="match status" value="1"/>
</dbReference>
<organism evidence="3 4">
    <name type="scientific">Sphingobium lignivorans</name>
    <dbReference type="NCBI Taxonomy" id="2735886"/>
    <lineage>
        <taxon>Bacteria</taxon>
        <taxon>Pseudomonadati</taxon>
        <taxon>Pseudomonadota</taxon>
        <taxon>Alphaproteobacteria</taxon>
        <taxon>Sphingomonadales</taxon>
        <taxon>Sphingomonadaceae</taxon>
        <taxon>Sphingobium</taxon>
    </lineage>
</organism>
<dbReference type="Proteomes" id="UP001138540">
    <property type="component" value="Unassembled WGS sequence"/>
</dbReference>
<dbReference type="InterPro" id="IPR010131">
    <property type="entry name" value="MdtP/NodT-like"/>
</dbReference>
<comment type="similarity">
    <text evidence="1 2">Belongs to the outer membrane factor (OMF) (TC 1.B.17) family.</text>
</comment>
<keyword evidence="2" id="KW-0472">Membrane</keyword>
<keyword evidence="4" id="KW-1185">Reference proteome</keyword>
<dbReference type="Gene3D" id="1.20.1600.10">
    <property type="entry name" value="Outer membrane efflux proteins (OEP)"/>
    <property type="match status" value="1"/>
</dbReference>
<protein>
    <submittedName>
        <fullName evidence="3">NodT family efflux transporter outer membrane factor (OMF) lipoprotein</fullName>
    </submittedName>
</protein>
<evidence type="ECO:0000313" key="3">
    <source>
        <dbReference type="EMBL" id="MBB5987510.1"/>
    </source>
</evidence>
<keyword evidence="2 3" id="KW-0449">Lipoprotein</keyword>
<dbReference type="RefSeq" id="WP_184156067.1">
    <property type="nucleotide sequence ID" value="NZ_JACHKA010000001.1"/>
</dbReference>
<gene>
    <name evidence="3" type="ORF">HNP60_003484</name>
</gene>
<dbReference type="InterPro" id="IPR003423">
    <property type="entry name" value="OMP_efflux"/>
</dbReference>
<dbReference type="Gene3D" id="2.20.200.10">
    <property type="entry name" value="Outer membrane efflux proteins (OEP)"/>
    <property type="match status" value="1"/>
</dbReference>
<dbReference type="NCBIfam" id="TIGR01845">
    <property type="entry name" value="outer_NodT"/>
    <property type="match status" value="1"/>
</dbReference>
<evidence type="ECO:0000256" key="1">
    <source>
        <dbReference type="ARBA" id="ARBA00007613"/>
    </source>
</evidence>
<sequence length="483" mass="49225">MKRMSSLLAAVILLPSCSAGPASPPRSASALGVPDGWSVTAASGVEDLTAWWRRFDDPVLTGLVEQAAASNLDIAQAVARLRQAREALVVSGASLLPSVNGSAGFSRTEPVRGGGSTITLPDGSVTTIDGGGRSNFSLGLDASYQVDLFGGLRSAVAASRAQYEGAGFDYAAVILSVESEVARNYVLARALQAQIANARANLAIQDDNLEIAGFRVQAGLVSSVDAEQARASRAQTAATLPALEQQYNAAVSRLGVLTGQAPGAVKPVLEQPTPIPDGPDDVAMGIPADVLRQRPDVRSAESALLAASAQIGVARAQLLPSLSIGGNLASNASNAGSILDTITGGLFASIGQALFSGGRLQAQYRASRAAADGAFAAYRSAVLSALEDVENAFVALRAAREREGQFATALDAASASALLARDQYRSGLTDFTTLNAQEAALVSARNGLVQAQADKASALIALYAALGGGWDSSAAPVAPAPSR</sequence>
<evidence type="ECO:0000313" key="4">
    <source>
        <dbReference type="Proteomes" id="UP001138540"/>
    </source>
</evidence>
<evidence type="ECO:0000256" key="2">
    <source>
        <dbReference type="RuleBase" id="RU362097"/>
    </source>
</evidence>
<dbReference type="Pfam" id="PF02321">
    <property type="entry name" value="OEP"/>
    <property type="match status" value="2"/>
</dbReference>
<feature type="chain" id="PRO_5044987092" evidence="2">
    <location>
        <begin position="22"/>
        <end position="483"/>
    </location>
</feature>
<accession>A0ABR6NJQ0</accession>
<name>A0ABR6NJQ0_9SPHN</name>
<dbReference type="PANTHER" id="PTHR30203:SF25">
    <property type="entry name" value="OUTER MEMBRANE PROTEIN-RELATED"/>
    <property type="match status" value="1"/>
</dbReference>
<comment type="caution">
    <text evidence="3">The sequence shown here is derived from an EMBL/GenBank/DDBJ whole genome shotgun (WGS) entry which is preliminary data.</text>
</comment>